<dbReference type="RefSeq" id="WP_007015629.1">
    <property type="nucleotide sequence ID" value="NZ_AGFM01000087.1"/>
</dbReference>
<evidence type="ECO:0000313" key="2">
    <source>
        <dbReference type="Proteomes" id="UP000004030"/>
    </source>
</evidence>
<keyword evidence="2" id="KW-1185">Reference proteome</keyword>
<gene>
    <name evidence="1" type="ORF">NSU_4722</name>
</gene>
<evidence type="ECO:0008006" key="3">
    <source>
        <dbReference type="Google" id="ProtNLM"/>
    </source>
</evidence>
<dbReference type="OrthoDB" id="6637310at2"/>
<dbReference type="PATRIC" id="fig|1088721.3.peg.4638"/>
<comment type="caution">
    <text evidence="1">The sequence shown here is derived from an EMBL/GenBank/DDBJ whole genome shotgun (WGS) entry which is preliminary data.</text>
</comment>
<dbReference type="eggNOG" id="COG5611">
    <property type="taxonomic scope" value="Bacteria"/>
</dbReference>
<name>G6EK51_9SPHN</name>
<dbReference type="Proteomes" id="UP000004030">
    <property type="component" value="Unassembled WGS sequence"/>
</dbReference>
<reference evidence="1 2" key="1">
    <citation type="journal article" date="2012" name="J. Bacteriol.">
        <title>Genome sequence of benzo(a)pyrene-degrading bacterium Novosphingobium pentaromativorans US6-1.</title>
        <authorList>
            <person name="Luo Y.R."/>
            <person name="Kang S.G."/>
            <person name="Kim S.J."/>
            <person name="Kim M.R."/>
            <person name="Li N."/>
            <person name="Lee J.H."/>
            <person name="Kwon K.K."/>
        </authorList>
    </citation>
    <scope>NUCLEOTIDE SEQUENCE [LARGE SCALE GENOMIC DNA]</scope>
    <source>
        <strain evidence="1 2">US6-1</strain>
    </source>
</reference>
<dbReference type="EMBL" id="AGFM01000087">
    <property type="protein sequence ID" value="EHJ58328.1"/>
    <property type="molecule type" value="Genomic_DNA"/>
</dbReference>
<protein>
    <recommendedName>
        <fullName evidence="3">PIN domain-containing protein</fullName>
    </recommendedName>
</protein>
<sequence length="60" mass="6438">MSTRNGVVNRPVVEAGGNFADGLILFDGRFHGVETFVSFDKKAVKLLQGQGVTASFVKKP</sequence>
<proteinExistence type="predicted"/>
<accession>G6EK51</accession>
<organism evidence="1 2">
    <name type="scientific">Novosphingobium pentaromativorans US6-1</name>
    <dbReference type="NCBI Taxonomy" id="1088721"/>
    <lineage>
        <taxon>Bacteria</taxon>
        <taxon>Pseudomonadati</taxon>
        <taxon>Pseudomonadota</taxon>
        <taxon>Alphaproteobacteria</taxon>
        <taxon>Sphingomonadales</taxon>
        <taxon>Sphingomonadaceae</taxon>
        <taxon>Novosphingobium</taxon>
    </lineage>
</organism>
<evidence type="ECO:0000313" key="1">
    <source>
        <dbReference type="EMBL" id="EHJ58328.1"/>
    </source>
</evidence>
<dbReference type="AlphaFoldDB" id="G6EK51"/>